<protein>
    <submittedName>
        <fullName evidence="7">Uncharacterized protein</fullName>
    </submittedName>
</protein>
<dbReference type="EMBL" id="JAUIZM010000009">
    <property type="protein sequence ID" value="KAK1364353.1"/>
    <property type="molecule type" value="Genomic_DNA"/>
</dbReference>
<keyword evidence="8" id="KW-1185">Reference proteome</keyword>
<evidence type="ECO:0000256" key="5">
    <source>
        <dbReference type="ARBA" id="ARBA00023136"/>
    </source>
</evidence>
<dbReference type="Proteomes" id="UP001237642">
    <property type="component" value="Unassembled WGS sequence"/>
</dbReference>
<dbReference type="SUPFAM" id="SSF52058">
    <property type="entry name" value="L domain-like"/>
    <property type="match status" value="1"/>
</dbReference>
<keyword evidence="2" id="KW-0812">Transmembrane</keyword>
<dbReference type="PANTHER" id="PTHR48063:SF101">
    <property type="entry name" value="LRR RECEPTOR-LIKE SERINE_THREONINE-PROTEIN KINASE FLS2"/>
    <property type="match status" value="1"/>
</dbReference>
<sequence length="440" mass="49252">MATPQGALRGREMRCLRFNKAFLAVHTEMIFLIHGGRKRKNAANGNVLDVIIALVIDNLLVGLFPEFIGSLTNLVHLDLSNTGTQQGETIPYQIGNLSNLQYLNLRVISHELKNLSKLQCLSLSNNYFNGPIPVFIGSLKSYRYHDLSYSGFSGVIPHDLENLSKLQHLDLSYNLVTGGGNFECLAELDLSRNMLEGRIPESFAYMTSLTHLELFGNQLSSVLSEATGLPSSLVELDLSMNSIRSTISEAHLFNISRLEYKHASFNSLAFEFSSECPFQFTQLSLASCKLGPKFPNWIRNQRYIDHLDISNSQISDTIPISFSNLLTAVYHLNLSSNKIRGSFLFDFPYIEEMDLSSNYFDKPLPPIPTNCVKLNLSQNKFSGTLISISVTENLSIGFLDISNNKLFGALPDNWMYFQGLVFLNLGYNNFSGRIPRSIGN</sequence>
<gene>
    <name evidence="7" type="ORF">POM88_039914</name>
</gene>
<evidence type="ECO:0000256" key="3">
    <source>
        <dbReference type="ARBA" id="ARBA00022729"/>
    </source>
</evidence>
<dbReference type="InterPro" id="IPR032675">
    <property type="entry name" value="LRR_dom_sf"/>
</dbReference>
<dbReference type="PANTHER" id="PTHR48063">
    <property type="entry name" value="LRR RECEPTOR-LIKE KINASE"/>
    <property type="match status" value="1"/>
</dbReference>
<dbReference type="InterPro" id="IPR001611">
    <property type="entry name" value="Leu-rich_rpt"/>
</dbReference>
<evidence type="ECO:0000256" key="4">
    <source>
        <dbReference type="ARBA" id="ARBA00022989"/>
    </source>
</evidence>
<keyword evidence="4" id="KW-1133">Transmembrane helix</keyword>
<accession>A0AAD8M9S8</accession>
<dbReference type="AlphaFoldDB" id="A0AAD8M9S8"/>
<comment type="subcellular location">
    <subcellularLocation>
        <location evidence="1">Membrane</location>
        <topology evidence="1">Single-pass type I membrane protein</topology>
    </subcellularLocation>
</comment>
<reference evidence="7" key="2">
    <citation type="submission" date="2023-05" db="EMBL/GenBank/DDBJ databases">
        <authorList>
            <person name="Schelkunov M.I."/>
        </authorList>
    </citation>
    <scope>NUCLEOTIDE SEQUENCE</scope>
    <source>
        <strain evidence="7">Hsosn_3</strain>
        <tissue evidence="7">Leaf</tissue>
    </source>
</reference>
<dbReference type="Pfam" id="PF13516">
    <property type="entry name" value="LRR_6"/>
    <property type="match status" value="1"/>
</dbReference>
<name>A0AAD8M9S8_9APIA</name>
<keyword evidence="3" id="KW-0732">Signal</keyword>
<dbReference type="Pfam" id="PF00560">
    <property type="entry name" value="LRR_1"/>
    <property type="match status" value="4"/>
</dbReference>
<comment type="caution">
    <text evidence="7">The sequence shown here is derived from an EMBL/GenBank/DDBJ whole genome shotgun (WGS) entry which is preliminary data.</text>
</comment>
<evidence type="ECO:0000256" key="2">
    <source>
        <dbReference type="ARBA" id="ARBA00022692"/>
    </source>
</evidence>
<evidence type="ECO:0000256" key="1">
    <source>
        <dbReference type="ARBA" id="ARBA00004479"/>
    </source>
</evidence>
<evidence type="ECO:0000313" key="8">
    <source>
        <dbReference type="Proteomes" id="UP001237642"/>
    </source>
</evidence>
<reference evidence="7" key="1">
    <citation type="submission" date="2023-02" db="EMBL/GenBank/DDBJ databases">
        <title>Genome of toxic invasive species Heracleum sosnowskyi carries increased number of genes despite the absence of recent whole-genome duplications.</title>
        <authorList>
            <person name="Schelkunov M."/>
            <person name="Shtratnikova V."/>
            <person name="Makarenko M."/>
            <person name="Klepikova A."/>
            <person name="Omelchenko D."/>
            <person name="Novikova G."/>
            <person name="Obukhova E."/>
            <person name="Bogdanov V."/>
            <person name="Penin A."/>
            <person name="Logacheva M."/>
        </authorList>
    </citation>
    <scope>NUCLEOTIDE SEQUENCE</scope>
    <source>
        <strain evidence="7">Hsosn_3</strain>
        <tissue evidence="7">Leaf</tissue>
    </source>
</reference>
<evidence type="ECO:0000313" key="7">
    <source>
        <dbReference type="EMBL" id="KAK1364353.1"/>
    </source>
</evidence>
<dbReference type="GO" id="GO:0016020">
    <property type="term" value="C:membrane"/>
    <property type="evidence" value="ECO:0007669"/>
    <property type="project" value="UniProtKB-SubCell"/>
</dbReference>
<organism evidence="7 8">
    <name type="scientific">Heracleum sosnowskyi</name>
    <dbReference type="NCBI Taxonomy" id="360622"/>
    <lineage>
        <taxon>Eukaryota</taxon>
        <taxon>Viridiplantae</taxon>
        <taxon>Streptophyta</taxon>
        <taxon>Embryophyta</taxon>
        <taxon>Tracheophyta</taxon>
        <taxon>Spermatophyta</taxon>
        <taxon>Magnoliopsida</taxon>
        <taxon>eudicotyledons</taxon>
        <taxon>Gunneridae</taxon>
        <taxon>Pentapetalae</taxon>
        <taxon>asterids</taxon>
        <taxon>campanulids</taxon>
        <taxon>Apiales</taxon>
        <taxon>Apiaceae</taxon>
        <taxon>Apioideae</taxon>
        <taxon>apioid superclade</taxon>
        <taxon>Tordylieae</taxon>
        <taxon>Tordyliinae</taxon>
        <taxon>Heracleum</taxon>
    </lineage>
</organism>
<dbReference type="Gene3D" id="3.80.10.10">
    <property type="entry name" value="Ribonuclease Inhibitor"/>
    <property type="match status" value="2"/>
</dbReference>
<keyword evidence="5" id="KW-0472">Membrane</keyword>
<dbReference type="InterPro" id="IPR046956">
    <property type="entry name" value="RLP23-like"/>
</dbReference>
<evidence type="ECO:0000256" key="6">
    <source>
        <dbReference type="ARBA" id="ARBA00023180"/>
    </source>
</evidence>
<proteinExistence type="predicted"/>
<keyword evidence="6" id="KW-0325">Glycoprotein</keyword>